<feature type="compositionally biased region" description="Acidic residues" evidence="1">
    <location>
        <begin position="91"/>
        <end position="108"/>
    </location>
</feature>
<feature type="region of interest" description="Disordered" evidence="1">
    <location>
        <begin position="91"/>
        <end position="118"/>
    </location>
</feature>
<evidence type="ECO:0000256" key="1">
    <source>
        <dbReference type="SAM" id="MobiDB-lite"/>
    </source>
</evidence>
<keyword evidence="3" id="KW-1185">Reference proteome</keyword>
<protein>
    <submittedName>
        <fullName evidence="2">Uncharacterized protein</fullName>
    </submittedName>
</protein>
<dbReference type="Proteomes" id="UP001501581">
    <property type="component" value="Unassembled WGS sequence"/>
</dbReference>
<comment type="caution">
    <text evidence="2">The sequence shown here is derived from an EMBL/GenBank/DDBJ whole genome shotgun (WGS) entry which is preliminary data.</text>
</comment>
<proteinExistence type="predicted"/>
<name>A0ABN1U2D6_9ACTN</name>
<sequence>MLRLVGGLVLTGVLVVGCGEQQAAEPTSRAEDRTAQLDQRQMISEDAEVLSATPSPVASRGLPTCAEIGAALGERVSGWRMVEHQSLADLADADTEDSAGGESPDGEPDSAAAAEAGQAAAKVSGSGLRSCEWRSRPADEGDHGLVVSVQRADGQVRRTQVQGHVVDLPTVERAGGFVVADRRDLDLDAPLDADGASVVIGRTTVHIAAARIDGIAADAHLDLAAALGAALDVQQVVGH</sequence>
<dbReference type="RefSeq" id="WP_343996169.1">
    <property type="nucleotide sequence ID" value="NZ_BAAALG010000013.1"/>
</dbReference>
<evidence type="ECO:0000313" key="3">
    <source>
        <dbReference type="Proteomes" id="UP001501581"/>
    </source>
</evidence>
<dbReference type="PROSITE" id="PS51257">
    <property type="entry name" value="PROKAR_LIPOPROTEIN"/>
    <property type="match status" value="1"/>
</dbReference>
<evidence type="ECO:0000313" key="2">
    <source>
        <dbReference type="EMBL" id="GAA1111080.1"/>
    </source>
</evidence>
<gene>
    <name evidence="2" type="ORF">GCM10009668_35120</name>
</gene>
<feature type="compositionally biased region" description="Low complexity" evidence="1">
    <location>
        <begin position="109"/>
        <end position="118"/>
    </location>
</feature>
<reference evidence="2 3" key="1">
    <citation type="journal article" date="2019" name="Int. J. Syst. Evol. Microbiol.">
        <title>The Global Catalogue of Microorganisms (GCM) 10K type strain sequencing project: providing services to taxonomists for standard genome sequencing and annotation.</title>
        <authorList>
            <consortium name="The Broad Institute Genomics Platform"/>
            <consortium name="The Broad Institute Genome Sequencing Center for Infectious Disease"/>
            <person name="Wu L."/>
            <person name="Ma J."/>
        </authorList>
    </citation>
    <scope>NUCLEOTIDE SEQUENCE [LARGE SCALE GENOMIC DNA]</scope>
    <source>
        <strain evidence="2 3">JCM 13008</strain>
    </source>
</reference>
<organism evidence="2 3">
    <name type="scientific">Nocardioides dubius</name>
    <dbReference type="NCBI Taxonomy" id="317019"/>
    <lineage>
        <taxon>Bacteria</taxon>
        <taxon>Bacillati</taxon>
        <taxon>Actinomycetota</taxon>
        <taxon>Actinomycetes</taxon>
        <taxon>Propionibacteriales</taxon>
        <taxon>Nocardioidaceae</taxon>
        <taxon>Nocardioides</taxon>
    </lineage>
</organism>
<accession>A0ABN1U2D6</accession>
<dbReference type="EMBL" id="BAAALG010000013">
    <property type="protein sequence ID" value="GAA1111080.1"/>
    <property type="molecule type" value="Genomic_DNA"/>
</dbReference>